<feature type="compositionally biased region" description="Basic and acidic residues" evidence="1">
    <location>
        <begin position="53"/>
        <end position="80"/>
    </location>
</feature>
<proteinExistence type="predicted"/>
<feature type="region of interest" description="Disordered" evidence="1">
    <location>
        <begin position="1"/>
        <end position="80"/>
    </location>
</feature>
<evidence type="ECO:0000313" key="3">
    <source>
        <dbReference type="Proteomes" id="UP001066276"/>
    </source>
</evidence>
<protein>
    <submittedName>
        <fullName evidence="2">Uncharacterized protein</fullName>
    </submittedName>
</protein>
<dbReference type="Proteomes" id="UP001066276">
    <property type="component" value="Chromosome 3_1"/>
</dbReference>
<name>A0AAV7UGA4_PLEWA</name>
<sequence length="80" mass="8838">MRVSERRARIEREIPSEIRSAGQAEEGRTPGTTPTGNACPRDNVPSGKVNCRAGKENERSMRSGKSGEVKLPCRVEENNR</sequence>
<gene>
    <name evidence="2" type="ORF">NDU88_003479</name>
</gene>
<keyword evidence="3" id="KW-1185">Reference proteome</keyword>
<dbReference type="EMBL" id="JANPWB010000005">
    <property type="protein sequence ID" value="KAJ1186698.1"/>
    <property type="molecule type" value="Genomic_DNA"/>
</dbReference>
<evidence type="ECO:0000313" key="2">
    <source>
        <dbReference type="EMBL" id="KAJ1186698.1"/>
    </source>
</evidence>
<organism evidence="2 3">
    <name type="scientific">Pleurodeles waltl</name>
    <name type="common">Iberian ribbed newt</name>
    <dbReference type="NCBI Taxonomy" id="8319"/>
    <lineage>
        <taxon>Eukaryota</taxon>
        <taxon>Metazoa</taxon>
        <taxon>Chordata</taxon>
        <taxon>Craniata</taxon>
        <taxon>Vertebrata</taxon>
        <taxon>Euteleostomi</taxon>
        <taxon>Amphibia</taxon>
        <taxon>Batrachia</taxon>
        <taxon>Caudata</taxon>
        <taxon>Salamandroidea</taxon>
        <taxon>Salamandridae</taxon>
        <taxon>Pleurodelinae</taxon>
        <taxon>Pleurodeles</taxon>
    </lineage>
</organism>
<dbReference type="AlphaFoldDB" id="A0AAV7UGA4"/>
<reference evidence="2" key="1">
    <citation type="journal article" date="2022" name="bioRxiv">
        <title>Sequencing and chromosome-scale assembly of the giantPleurodeles waltlgenome.</title>
        <authorList>
            <person name="Brown T."/>
            <person name="Elewa A."/>
            <person name="Iarovenko S."/>
            <person name="Subramanian E."/>
            <person name="Araus A.J."/>
            <person name="Petzold A."/>
            <person name="Susuki M."/>
            <person name="Suzuki K.-i.T."/>
            <person name="Hayashi T."/>
            <person name="Toyoda A."/>
            <person name="Oliveira C."/>
            <person name="Osipova E."/>
            <person name="Leigh N.D."/>
            <person name="Simon A."/>
            <person name="Yun M.H."/>
        </authorList>
    </citation>
    <scope>NUCLEOTIDE SEQUENCE</scope>
    <source>
        <strain evidence="2">20211129_DDA</strain>
        <tissue evidence="2">Liver</tissue>
    </source>
</reference>
<feature type="compositionally biased region" description="Basic and acidic residues" evidence="1">
    <location>
        <begin position="1"/>
        <end position="16"/>
    </location>
</feature>
<evidence type="ECO:0000256" key="1">
    <source>
        <dbReference type="SAM" id="MobiDB-lite"/>
    </source>
</evidence>
<comment type="caution">
    <text evidence="2">The sequence shown here is derived from an EMBL/GenBank/DDBJ whole genome shotgun (WGS) entry which is preliminary data.</text>
</comment>
<accession>A0AAV7UGA4</accession>